<evidence type="ECO:0000313" key="3">
    <source>
        <dbReference type="EMBL" id="GCF10376.1"/>
    </source>
</evidence>
<dbReference type="Proteomes" id="UP000322530">
    <property type="component" value="Unassembled WGS sequence"/>
</dbReference>
<sequence>MEQERIQTAEQWAVLTYGAALLADTRHTARAVQVAASMARFPMESLPVQMRSQAGTKAAYRLLESPKVTYERLIQPYVQHTRMQMQQQKRVLLIQDTTEVDYQHHPTTTGLGPIGQGDHQGYLLQTVLAVSPTNRQVFGIAAQKPFLRQPAPEGETMHQRERRQQKESQVWQEQAQSIGMAPANCEYIHVGDRGSDIFAFMEVCQALGCGFVLRVKHNRRIDLLVDQGDTPIPAAHQRRSKQRDAHLPPRSTISLRK</sequence>
<dbReference type="OrthoDB" id="139608at2"/>
<evidence type="ECO:0000256" key="1">
    <source>
        <dbReference type="SAM" id="MobiDB-lite"/>
    </source>
</evidence>
<dbReference type="Gene3D" id="1.10.246.40">
    <property type="entry name" value="Tn5 transposase, domain 1"/>
    <property type="match status" value="1"/>
</dbReference>
<proteinExistence type="predicted"/>
<dbReference type="Pfam" id="PF14706">
    <property type="entry name" value="Tnp_DNA_bind"/>
    <property type="match status" value="1"/>
</dbReference>
<dbReference type="InterPro" id="IPR014735">
    <property type="entry name" value="Transposase_Tn5-like_N"/>
</dbReference>
<feature type="domain" description="Transposase Tn5-like N-terminal" evidence="2">
    <location>
        <begin position="10"/>
        <end position="68"/>
    </location>
</feature>
<dbReference type="SUPFAM" id="SSF53098">
    <property type="entry name" value="Ribonuclease H-like"/>
    <property type="match status" value="1"/>
</dbReference>
<dbReference type="InterPro" id="IPR047768">
    <property type="entry name" value="Tn5p-like"/>
</dbReference>
<feature type="compositionally biased region" description="Basic and acidic residues" evidence="1">
    <location>
        <begin position="155"/>
        <end position="166"/>
    </location>
</feature>
<keyword evidence="4" id="KW-1185">Reference proteome</keyword>
<reference evidence="3 4" key="1">
    <citation type="submission" date="2019-01" db="EMBL/GenBank/DDBJ databases">
        <title>Draft genome sequence of Dictyobacter sp. Uno17.</title>
        <authorList>
            <person name="Wang C.M."/>
            <person name="Zheng Y."/>
            <person name="Sakai Y."/>
            <person name="Abe K."/>
            <person name="Yokota A."/>
            <person name="Yabe S."/>
        </authorList>
    </citation>
    <scope>NUCLEOTIDE SEQUENCE [LARGE SCALE GENOMIC DNA]</scope>
    <source>
        <strain evidence="3 4">Uno17</strain>
    </source>
</reference>
<gene>
    <name evidence="3" type="ORF">KDI_39400</name>
</gene>
<accession>A0A5A5TGU2</accession>
<dbReference type="PANTHER" id="PTHR37319:SF1">
    <property type="entry name" value="TRANSPOSASE TN5 DIMERISATION DOMAIN-CONTAINING PROTEIN"/>
    <property type="match status" value="1"/>
</dbReference>
<dbReference type="PANTHER" id="PTHR37319">
    <property type="entry name" value="TRANSPOSASE"/>
    <property type="match status" value="1"/>
</dbReference>
<name>A0A5A5TGU2_9CHLR</name>
<dbReference type="RefSeq" id="WP_149403260.1">
    <property type="nucleotide sequence ID" value="NZ_BIXY01000068.1"/>
</dbReference>
<dbReference type="InterPro" id="IPR012337">
    <property type="entry name" value="RNaseH-like_sf"/>
</dbReference>
<organism evidence="3 4">
    <name type="scientific">Dictyobacter arantiisoli</name>
    <dbReference type="NCBI Taxonomy" id="2014874"/>
    <lineage>
        <taxon>Bacteria</taxon>
        <taxon>Bacillati</taxon>
        <taxon>Chloroflexota</taxon>
        <taxon>Ktedonobacteria</taxon>
        <taxon>Ktedonobacterales</taxon>
        <taxon>Dictyobacteraceae</taxon>
        <taxon>Dictyobacter</taxon>
    </lineage>
</organism>
<dbReference type="AlphaFoldDB" id="A0A5A5TGU2"/>
<feature type="region of interest" description="Disordered" evidence="1">
    <location>
        <begin position="150"/>
        <end position="172"/>
    </location>
</feature>
<evidence type="ECO:0000259" key="2">
    <source>
        <dbReference type="Pfam" id="PF14706"/>
    </source>
</evidence>
<dbReference type="EMBL" id="BIXY01000068">
    <property type="protein sequence ID" value="GCF10376.1"/>
    <property type="molecule type" value="Genomic_DNA"/>
</dbReference>
<evidence type="ECO:0000313" key="4">
    <source>
        <dbReference type="Proteomes" id="UP000322530"/>
    </source>
</evidence>
<dbReference type="Gene3D" id="3.90.350.10">
    <property type="entry name" value="Transposase Inhibitor Protein From Tn5, Chain A, domain 1"/>
    <property type="match status" value="1"/>
</dbReference>
<feature type="region of interest" description="Disordered" evidence="1">
    <location>
        <begin position="231"/>
        <end position="257"/>
    </location>
</feature>
<protein>
    <recommendedName>
        <fullName evidence="2">Transposase Tn5-like N-terminal domain-containing protein</fullName>
    </recommendedName>
</protein>
<dbReference type="InterPro" id="IPR038215">
    <property type="entry name" value="TN5-like_N_sf"/>
</dbReference>
<comment type="caution">
    <text evidence="3">The sequence shown here is derived from an EMBL/GenBank/DDBJ whole genome shotgun (WGS) entry which is preliminary data.</text>
</comment>